<evidence type="ECO:0000313" key="1">
    <source>
        <dbReference type="EMBL" id="NYD91601.1"/>
    </source>
</evidence>
<organism evidence="1 2">
    <name type="scientific">Sphingomonas melonis</name>
    <dbReference type="NCBI Taxonomy" id="152682"/>
    <lineage>
        <taxon>Bacteria</taxon>
        <taxon>Pseudomonadati</taxon>
        <taxon>Pseudomonadota</taxon>
        <taxon>Alphaproteobacteria</taxon>
        <taxon>Sphingomonadales</taxon>
        <taxon>Sphingomonadaceae</taxon>
        <taxon>Sphingomonas</taxon>
    </lineage>
</organism>
<dbReference type="RefSeq" id="WP_179510024.1">
    <property type="nucleotide sequence ID" value="NZ_JACCBY010000006.1"/>
</dbReference>
<dbReference type="EMBL" id="JACCBY010000006">
    <property type="protein sequence ID" value="NYD91601.1"/>
    <property type="molecule type" value="Genomic_DNA"/>
</dbReference>
<comment type="caution">
    <text evidence="1">The sequence shown here is derived from an EMBL/GenBank/DDBJ whole genome shotgun (WGS) entry which is preliminary data.</text>
</comment>
<dbReference type="AlphaFoldDB" id="A0A7Y9FQH8"/>
<name>A0A7Y9FQH8_9SPHN</name>
<proteinExistence type="predicted"/>
<dbReference type="Proteomes" id="UP000517753">
    <property type="component" value="Unassembled WGS sequence"/>
</dbReference>
<reference evidence="1 2" key="1">
    <citation type="submission" date="2020-08" db="EMBL/GenBank/DDBJ databases">
        <title>The Agave Microbiome: Exploring the role of microbial communities in plant adaptations to desert environments.</title>
        <authorList>
            <person name="Partida-Martinez L.P."/>
        </authorList>
    </citation>
    <scope>NUCLEOTIDE SEQUENCE [LARGE SCALE GENOMIC DNA]</scope>
    <source>
        <strain evidence="1 2">AS2.3</strain>
    </source>
</reference>
<accession>A0A7Y9FQH8</accession>
<evidence type="ECO:0000313" key="2">
    <source>
        <dbReference type="Proteomes" id="UP000517753"/>
    </source>
</evidence>
<gene>
    <name evidence="1" type="ORF">HD841_003417</name>
</gene>
<keyword evidence="2" id="KW-1185">Reference proteome</keyword>
<protein>
    <submittedName>
        <fullName evidence="1">Uncharacterized protein</fullName>
    </submittedName>
</protein>
<sequence>MPSVNPIHGTTAYEKRLGSIDVRAAMSIFDHSFALDAFEQGLAAKRGKNGAPKLDGAALERINHGGHADLARACLSLFLSNEGFDKRPERRAYLYLICQIRDGAQKIAAAADTLAEQARTHWQETGAPDIVREKALQDLALALYGNLLPTAGHKGARQHISLQPIDNPFAGNRVIHGLTNCAALFNEAEMIRERHRRNTKTLKAHGVSASRASPGNKADHERDAFVWDLARIYRQVLCITPAAPSNTNRTPPFMRFVQRVFREFREQAVSPVEPHSYTPPSLATVRAILNQWKTSAHALESFLPGQ</sequence>